<dbReference type="SUPFAM" id="SSF52540">
    <property type="entry name" value="P-loop containing nucleoside triphosphate hydrolases"/>
    <property type="match status" value="1"/>
</dbReference>
<name>A0A4Y8PY75_9BACL</name>
<dbReference type="Proteomes" id="UP000298246">
    <property type="component" value="Unassembled WGS sequence"/>
</dbReference>
<protein>
    <submittedName>
        <fullName evidence="3">Uncharacterized protein</fullName>
    </submittedName>
</protein>
<proteinExistence type="predicted"/>
<dbReference type="RefSeq" id="WP_134754590.1">
    <property type="nucleotide sequence ID" value="NZ_MYFO02000006.1"/>
</dbReference>
<dbReference type="Pfam" id="PF13175">
    <property type="entry name" value="AAA_15"/>
    <property type="match status" value="1"/>
</dbReference>
<dbReference type="PANTHER" id="PTHR43581:SF4">
    <property type="entry name" value="ATP_GTP PHOSPHATASE"/>
    <property type="match status" value="1"/>
</dbReference>
<dbReference type="PANTHER" id="PTHR43581">
    <property type="entry name" value="ATP/GTP PHOSPHATASE"/>
    <property type="match status" value="1"/>
</dbReference>
<evidence type="ECO:0000313" key="4">
    <source>
        <dbReference type="Proteomes" id="UP000298246"/>
    </source>
</evidence>
<dbReference type="CDD" id="cd01026">
    <property type="entry name" value="TOPRIM_OLD"/>
    <property type="match status" value="1"/>
</dbReference>
<dbReference type="Pfam" id="PF20469">
    <property type="entry name" value="OLD-like_TOPRIM"/>
    <property type="match status" value="1"/>
</dbReference>
<accession>A0A4Y8PY75</accession>
<dbReference type="OrthoDB" id="308933at2"/>
<dbReference type="AlphaFoldDB" id="A0A4Y8PY75"/>
<dbReference type="EMBL" id="MYFO01000022">
    <property type="protein sequence ID" value="TFE85899.1"/>
    <property type="molecule type" value="Genomic_DNA"/>
</dbReference>
<feature type="domain" description="OLD protein-like TOPRIM" evidence="2">
    <location>
        <begin position="415"/>
        <end position="480"/>
    </location>
</feature>
<dbReference type="InterPro" id="IPR034139">
    <property type="entry name" value="TOPRIM_OLD"/>
</dbReference>
<evidence type="ECO:0000313" key="3">
    <source>
        <dbReference type="EMBL" id="TFE85899.1"/>
    </source>
</evidence>
<comment type="caution">
    <text evidence="3">The sequence shown here is derived from an EMBL/GenBank/DDBJ whole genome shotgun (WGS) entry which is preliminary data.</text>
</comment>
<sequence length="605" mass="70092">MYISRVRIKNFRSLQNIDLRLREMNVLIGPNNSGKTSFLEALNFAIGYKSSTPQEDDFYVENASSFDPKTALPIEIVLDFYEGYLSEDRFSETTLQTFDGIIQYEQDLVKEDEEPIKYIRLKYQYGYNSESGKYVETRIFLDFNDNPIIGRSTGVKKEHISFFPYFYLETLRDIKREISNRASYWGKIKRSVDYSSKEKKINRLITMLDKLLLQSEPKLNDLVDKLKDIQKSIKISEESDSIFLQVFSRRTWELLDGLNLYLKTANSNISLPIERHGMGTQNIATLTIFHAYLVLLLPELVENSETTPIIGVEEPEAHVYPHAQRAMFDQLSTMKGQKIISTHSPFVVDQAGIYDYILFSNIGGVSHVRRIPEFKDHFKFKYGLPEVAYEKQAFFGTEDMHLLKRYVQFKNTELLFSSVFLMCEGDSEKIFFEMISQYYLGKSLGRYGVSIISCDGQAYSNILKIASTKALNIPWIIFSDAEVDTKETVREAVFSNGFTGDDFDNNVIFLPDGQDFEKFYIDWLGEEVLISIITKKYGHKALEIFQKAERAKGIELNGKELINEFIDRRKKTNFGEYVAEHIINTRIDLHPELKKVFERVQAITT</sequence>
<dbReference type="Gene3D" id="3.40.50.300">
    <property type="entry name" value="P-loop containing nucleotide triphosphate hydrolases"/>
    <property type="match status" value="1"/>
</dbReference>
<dbReference type="InterPro" id="IPR041685">
    <property type="entry name" value="AAA_GajA/Old/RecF-like"/>
</dbReference>
<dbReference type="InterPro" id="IPR051396">
    <property type="entry name" value="Bact_Antivir_Def_Nuclease"/>
</dbReference>
<organism evidence="3 4">
    <name type="scientific">Paenibacillus athensensis</name>
    <dbReference type="NCBI Taxonomy" id="1967502"/>
    <lineage>
        <taxon>Bacteria</taxon>
        <taxon>Bacillati</taxon>
        <taxon>Bacillota</taxon>
        <taxon>Bacilli</taxon>
        <taxon>Bacillales</taxon>
        <taxon>Paenibacillaceae</taxon>
        <taxon>Paenibacillus</taxon>
    </lineage>
</organism>
<keyword evidence="4" id="KW-1185">Reference proteome</keyword>
<reference evidence="3 4" key="1">
    <citation type="submission" date="2017-03" db="EMBL/GenBank/DDBJ databases">
        <title>Isolation of Levoglucosan Utilizing Bacteria.</title>
        <authorList>
            <person name="Arya A.S."/>
        </authorList>
    </citation>
    <scope>NUCLEOTIDE SEQUENCE [LARGE SCALE GENOMIC DNA]</scope>
    <source>
        <strain evidence="3 4">MEC069</strain>
    </source>
</reference>
<evidence type="ECO:0000259" key="2">
    <source>
        <dbReference type="Pfam" id="PF20469"/>
    </source>
</evidence>
<evidence type="ECO:0000259" key="1">
    <source>
        <dbReference type="Pfam" id="PF13175"/>
    </source>
</evidence>
<dbReference type="InterPro" id="IPR027417">
    <property type="entry name" value="P-loop_NTPase"/>
</dbReference>
<feature type="domain" description="Endonuclease GajA/Old nuclease/RecF-like AAA" evidence="1">
    <location>
        <begin position="1"/>
        <end position="348"/>
    </location>
</feature>
<gene>
    <name evidence="3" type="ORF">B5M42_15965</name>
</gene>